<dbReference type="STRING" id="201973.SAMN04488025_1337"/>
<keyword evidence="5" id="KW-1185">Reference proteome</keyword>
<dbReference type="PROSITE" id="PS51350">
    <property type="entry name" value="PTS_HPR_DOM"/>
    <property type="match status" value="1"/>
</dbReference>
<gene>
    <name evidence="4" type="ORF">SAMN04488025_1337</name>
</gene>
<dbReference type="SUPFAM" id="SSF55594">
    <property type="entry name" value="HPr-like"/>
    <property type="match status" value="1"/>
</dbReference>
<evidence type="ECO:0000259" key="3">
    <source>
        <dbReference type="PROSITE" id="PS51350"/>
    </source>
</evidence>
<dbReference type="InterPro" id="IPR000032">
    <property type="entry name" value="HPr-like"/>
</dbReference>
<dbReference type="InterPro" id="IPR035895">
    <property type="entry name" value="HPr-like_sf"/>
</dbReference>
<evidence type="ECO:0000313" key="4">
    <source>
        <dbReference type="EMBL" id="SFG42627.1"/>
    </source>
</evidence>
<reference evidence="4 5" key="1">
    <citation type="submission" date="2016-10" db="EMBL/GenBank/DDBJ databases">
        <authorList>
            <person name="de Groot N.N."/>
        </authorList>
    </citation>
    <scope>NUCLEOTIDE SEQUENCE [LARGE SCALE GENOMIC DNA]</scope>
    <source>
        <strain evidence="4 5">DSM 44945</strain>
    </source>
</reference>
<name>A0A1I2RVF7_9BACL</name>
<accession>A0A1I2RVF7</accession>
<dbReference type="Pfam" id="PF00381">
    <property type="entry name" value="PTS-HPr"/>
    <property type="match status" value="1"/>
</dbReference>
<feature type="compositionally biased region" description="Basic and acidic residues" evidence="1">
    <location>
        <begin position="176"/>
        <end position="221"/>
    </location>
</feature>
<feature type="region of interest" description="Disordered" evidence="1">
    <location>
        <begin position="155"/>
        <end position="270"/>
    </location>
</feature>
<organism evidence="4 5">
    <name type="scientific">Planifilum fulgidum</name>
    <dbReference type="NCBI Taxonomy" id="201973"/>
    <lineage>
        <taxon>Bacteria</taxon>
        <taxon>Bacillati</taxon>
        <taxon>Bacillota</taxon>
        <taxon>Bacilli</taxon>
        <taxon>Bacillales</taxon>
        <taxon>Thermoactinomycetaceae</taxon>
        <taxon>Planifilum</taxon>
    </lineage>
</organism>
<evidence type="ECO:0000313" key="5">
    <source>
        <dbReference type="Proteomes" id="UP000198661"/>
    </source>
</evidence>
<feature type="domain" description="HPr" evidence="3">
    <location>
        <begin position="268"/>
        <end position="351"/>
    </location>
</feature>
<dbReference type="GO" id="GO:0016740">
    <property type="term" value="F:transferase activity"/>
    <property type="evidence" value="ECO:0007669"/>
    <property type="project" value="UniProtKB-KW"/>
</dbReference>
<keyword evidence="4" id="KW-0808">Transferase</keyword>
<keyword evidence="2" id="KW-0732">Signal</keyword>
<dbReference type="EMBL" id="FOOK01000033">
    <property type="protein sequence ID" value="SFG42627.1"/>
    <property type="molecule type" value="Genomic_DNA"/>
</dbReference>
<feature type="signal peptide" evidence="2">
    <location>
        <begin position="1"/>
        <end position="32"/>
    </location>
</feature>
<dbReference type="Gene3D" id="3.30.1340.10">
    <property type="entry name" value="HPr-like"/>
    <property type="match status" value="1"/>
</dbReference>
<evidence type="ECO:0000256" key="2">
    <source>
        <dbReference type="SAM" id="SignalP"/>
    </source>
</evidence>
<dbReference type="Proteomes" id="UP000198661">
    <property type="component" value="Unassembled WGS sequence"/>
</dbReference>
<feature type="chain" id="PRO_5011784680" evidence="2">
    <location>
        <begin position="33"/>
        <end position="351"/>
    </location>
</feature>
<evidence type="ECO:0000256" key="1">
    <source>
        <dbReference type="SAM" id="MobiDB-lite"/>
    </source>
</evidence>
<protein>
    <submittedName>
        <fullName evidence="4">Phosphotransferase system, HPr</fullName>
    </submittedName>
</protein>
<dbReference type="RefSeq" id="WP_177199193.1">
    <property type="nucleotide sequence ID" value="NZ_FOOK01000033.1"/>
</dbReference>
<proteinExistence type="predicted"/>
<dbReference type="AlphaFoldDB" id="A0A1I2RVF7"/>
<sequence length="351" mass="37827">MKIFRRICKKAFISVILLTLGLFSFSGEPAQAADWSQGVVIRAERIEIKGLLPLLAVGNDGGPVLRLIAGEAKVYGMKMAAAHQSRGWGMEIADGGMVPIRGLQVDATALGFRIKGLPIQLGESFPSIVLHDVFMKVDQLEAKQIDLHALDMSAKPDVSLKPDGPVLDLRPFAKSSRKEMEEEINERLREMSTTPTKDETSEAEDGKSETEDGKPEDKEGSAGDEEGEDRTDGTDGSAEDPGSGSEPDDPNQAEPPPSGEGESSGKSGAVIEEKVKLSKTIGLVRARELVKEVRKYDASVTIKKGKKTAKVDDYWAVVGLGLIRGTEVVLSAEGKDSRQAVDALVRFLTNR</sequence>